<proteinExistence type="predicted"/>
<organism evidence="1 2">
    <name type="scientific">Candidatus Kerfeldbacteria bacterium CG08_land_8_20_14_0_20_40_16</name>
    <dbReference type="NCBI Taxonomy" id="2014244"/>
    <lineage>
        <taxon>Bacteria</taxon>
        <taxon>Candidatus Kerfeldiibacteriota</taxon>
    </lineage>
</organism>
<evidence type="ECO:0000313" key="2">
    <source>
        <dbReference type="Proteomes" id="UP000231542"/>
    </source>
</evidence>
<accession>A0A2H0YV24</accession>
<name>A0A2H0YV24_9BACT</name>
<reference evidence="1 2" key="1">
    <citation type="submission" date="2017-09" db="EMBL/GenBank/DDBJ databases">
        <title>Depth-based differentiation of microbial function through sediment-hosted aquifers and enrichment of novel symbionts in the deep terrestrial subsurface.</title>
        <authorList>
            <person name="Probst A.J."/>
            <person name="Ladd B."/>
            <person name="Jarett J.K."/>
            <person name="Geller-Mcgrath D.E."/>
            <person name="Sieber C.M."/>
            <person name="Emerson J.B."/>
            <person name="Anantharaman K."/>
            <person name="Thomas B.C."/>
            <person name="Malmstrom R."/>
            <person name="Stieglmeier M."/>
            <person name="Klingl A."/>
            <person name="Woyke T."/>
            <person name="Ryan C.M."/>
            <person name="Banfield J.F."/>
        </authorList>
    </citation>
    <scope>NUCLEOTIDE SEQUENCE [LARGE SCALE GENOMIC DNA]</scope>
    <source>
        <strain evidence="1">CG08_land_8_20_14_0_20_40_16</strain>
    </source>
</reference>
<sequence>MESQSGEEPIHVKVRARITQWVYRTTNIAPSANLPKMVEQLIIQGRCQLAVELIFGIELKNPPIDHMDPKELLFLRTLARGGNSRLITIIAQPENHRWVDGKILDTDGQYVITIYPGENIALLGKAAREVSAFKLILNTGTPLAAAREAKIGRSPYQLSNKPYRKFGRVKRA</sequence>
<evidence type="ECO:0000313" key="1">
    <source>
        <dbReference type="EMBL" id="PIS42320.1"/>
    </source>
</evidence>
<dbReference type="EMBL" id="PEXU01000048">
    <property type="protein sequence ID" value="PIS42320.1"/>
    <property type="molecule type" value="Genomic_DNA"/>
</dbReference>
<dbReference type="AlphaFoldDB" id="A0A2H0YV24"/>
<protein>
    <submittedName>
        <fullName evidence="1">Uncharacterized protein</fullName>
    </submittedName>
</protein>
<comment type="caution">
    <text evidence="1">The sequence shown here is derived from an EMBL/GenBank/DDBJ whole genome shotgun (WGS) entry which is preliminary data.</text>
</comment>
<dbReference type="Proteomes" id="UP000231542">
    <property type="component" value="Unassembled WGS sequence"/>
</dbReference>
<gene>
    <name evidence="1" type="ORF">COT24_04160</name>
</gene>